<protein>
    <submittedName>
        <fullName evidence="1">Uncharacterized protein</fullName>
    </submittedName>
</protein>
<dbReference type="EMBL" id="JBANQN010000002">
    <property type="protein sequence ID" value="KAK6798424.1"/>
    <property type="molecule type" value="Genomic_DNA"/>
</dbReference>
<dbReference type="Proteomes" id="UP001371456">
    <property type="component" value="Unassembled WGS sequence"/>
</dbReference>
<evidence type="ECO:0000313" key="2">
    <source>
        <dbReference type="Proteomes" id="UP001371456"/>
    </source>
</evidence>
<keyword evidence="2" id="KW-1185">Reference proteome</keyword>
<name>A0AAN8U4D9_SOLBU</name>
<sequence>MSTHCYCSKFLEYYFLFFGDKKRNE</sequence>
<dbReference type="AlphaFoldDB" id="A0AAN8U4D9"/>
<gene>
    <name evidence="1" type="ORF">RDI58_006127</name>
</gene>
<accession>A0AAN8U4D9</accession>
<evidence type="ECO:0000313" key="1">
    <source>
        <dbReference type="EMBL" id="KAK6798424.1"/>
    </source>
</evidence>
<organism evidence="1 2">
    <name type="scientific">Solanum bulbocastanum</name>
    <name type="common">Wild potato</name>
    <dbReference type="NCBI Taxonomy" id="147425"/>
    <lineage>
        <taxon>Eukaryota</taxon>
        <taxon>Viridiplantae</taxon>
        <taxon>Streptophyta</taxon>
        <taxon>Embryophyta</taxon>
        <taxon>Tracheophyta</taxon>
        <taxon>Spermatophyta</taxon>
        <taxon>Magnoliopsida</taxon>
        <taxon>eudicotyledons</taxon>
        <taxon>Gunneridae</taxon>
        <taxon>Pentapetalae</taxon>
        <taxon>asterids</taxon>
        <taxon>lamiids</taxon>
        <taxon>Solanales</taxon>
        <taxon>Solanaceae</taxon>
        <taxon>Solanoideae</taxon>
        <taxon>Solaneae</taxon>
        <taxon>Solanum</taxon>
    </lineage>
</organism>
<proteinExistence type="predicted"/>
<comment type="caution">
    <text evidence="1">The sequence shown here is derived from an EMBL/GenBank/DDBJ whole genome shotgun (WGS) entry which is preliminary data.</text>
</comment>
<reference evidence="1 2" key="1">
    <citation type="submission" date="2024-02" db="EMBL/GenBank/DDBJ databases">
        <title>de novo genome assembly of Solanum bulbocastanum strain 11H21.</title>
        <authorList>
            <person name="Hosaka A.J."/>
        </authorList>
    </citation>
    <scope>NUCLEOTIDE SEQUENCE [LARGE SCALE GENOMIC DNA]</scope>
    <source>
        <tissue evidence="1">Young leaves</tissue>
    </source>
</reference>